<gene>
    <name evidence="3" type="primary">Peak1</name>
    <name evidence="3" type="ORF">CM83_25194</name>
</gene>
<evidence type="ECO:0000259" key="2">
    <source>
        <dbReference type="Pfam" id="PF15998"/>
    </source>
</evidence>
<feature type="chain" id="PRO_5002070448" evidence="1">
    <location>
        <begin position="21"/>
        <end position="223"/>
    </location>
</feature>
<dbReference type="EMBL" id="GBHO01016217">
    <property type="protein sequence ID" value="JAG27387.1"/>
    <property type="molecule type" value="Transcribed_RNA"/>
</dbReference>
<dbReference type="GO" id="GO:0016301">
    <property type="term" value="F:kinase activity"/>
    <property type="evidence" value="ECO:0007669"/>
    <property type="project" value="UniProtKB-KW"/>
</dbReference>
<reference evidence="3" key="1">
    <citation type="journal article" date="2014" name="PLoS ONE">
        <title>Transcriptome-Based Identification of ABC Transporters in the Western Tarnished Plant Bug Lygus hesperus.</title>
        <authorList>
            <person name="Hull J.J."/>
            <person name="Chaney K."/>
            <person name="Geib S.M."/>
            <person name="Fabrick J.A."/>
            <person name="Brent C.S."/>
            <person name="Walsh D."/>
            <person name="Lavine L.C."/>
        </authorList>
    </citation>
    <scope>NUCLEOTIDE SEQUENCE</scope>
</reference>
<evidence type="ECO:0000256" key="1">
    <source>
        <dbReference type="SAM" id="SignalP"/>
    </source>
</evidence>
<proteinExistence type="predicted"/>
<keyword evidence="1" id="KW-0732">Signal</keyword>
<keyword evidence="3" id="KW-0418">Kinase</keyword>
<name>A0A0A9Y2V5_LYGHE</name>
<feature type="domain" description="DUF4773" evidence="2">
    <location>
        <begin position="73"/>
        <end position="183"/>
    </location>
</feature>
<sequence>MKNFSVLGLAIFCLAASVLADQIEPTKEQLEGLEKLLAGSPLEDADAEFDDGPDGMTRTWNPISWIKNKLKNKCKCEATRCDCCFKLKLFANTACLNVEQLVAEKAVQIVFKIDDKELVNKKFTTERNDQACGIVPTLPFLKYCFTQQSEEEEDNSITSCSSVDFRVGSTVGAVLQFRCLQIKDGKISFGGFKEVEKSQALVVKVKNPFRAAVALYRKAKGNQ</sequence>
<reference evidence="3" key="2">
    <citation type="submission" date="2014-07" db="EMBL/GenBank/DDBJ databases">
        <authorList>
            <person name="Hull J."/>
        </authorList>
    </citation>
    <scope>NUCLEOTIDE SEQUENCE</scope>
</reference>
<feature type="signal peptide" evidence="1">
    <location>
        <begin position="1"/>
        <end position="20"/>
    </location>
</feature>
<keyword evidence="3" id="KW-0808">Transferase</keyword>
<accession>A0A0A9Y2V5</accession>
<protein>
    <submittedName>
        <fullName evidence="3">Pseudopodium-enriched atypical kinase 1</fullName>
    </submittedName>
</protein>
<dbReference type="Pfam" id="PF15998">
    <property type="entry name" value="DUF4773"/>
    <property type="match status" value="1"/>
</dbReference>
<dbReference type="AlphaFoldDB" id="A0A0A9Y2V5"/>
<organism evidence="3">
    <name type="scientific">Lygus hesperus</name>
    <name type="common">Western plant bug</name>
    <dbReference type="NCBI Taxonomy" id="30085"/>
    <lineage>
        <taxon>Eukaryota</taxon>
        <taxon>Metazoa</taxon>
        <taxon>Ecdysozoa</taxon>
        <taxon>Arthropoda</taxon>
        <taxon>Hexapoda</taxon>
        <taxon>Insecta</taxon>
        <taxon>Pterygota</taxon>
        <taxon>Neoptera</taxon>
        <taxon>Paraneoptera</taxon>
        <taxon>Hemiptera</taxon>
        <taxon>Heteroptera</taxon>
        <taxon>Panheteroptera</taxon>
        <taxon>Cimicomorpha</taxon>
        <taxon>Miridae</taxon>
        <taxon>Mirini</taxon>
        <taxon>Lygus</taxon>
    </lineage>
</organism>
<evidence type="ECO:0000313" key="3">
    <source>
        <dbReference type="EMBL" id="JAG27387.1"/>
    </source>
</evidence>
<dbReference type="InterPro" id="IPR031941">
    <property type="entry name" value="DUF4773"/>
</dbReference>